<evidence type="ECO:0000313" key="12">
    <source>
        <dbReference type="Proteomes" id="UP000472839"/>
    </source>
</evidence>
<name>A0A6L4WSM8_9BACT</name>
<evidence type="ECO:0000256" key="8">
    <source>
        <dbReference type="RuleBase" id="RU364100"/>
    </source>
</evidence>
<dbReference type="GO" id="GO:0008233">
    <property type="term" value="F:peptidase activity"/>
    <property type="evidence" value="ECO:0007669"/>
    <property type="project" value="UniProtKB-KW"/>
</dbReference>
<evidence type="ECO:0000256" key="2">
    <source>
        <dbReference type="ARBA" id="ARBA00022670"/>
    </source>
</evidence>
<evidence type="ECO:0000313" key="10">
    <source>
        <dbReference type="EMBL" id="KAB7891197.1"/>
    </source>
</evidence>
<comment type="similarity">
    <text evidence="1 8">Belongs to the SOS response-associated peptidase family.</text>
</comment>
<keyword evidence="3" id="KW-0227">DNA damage</keyword>
<dbReference type="AlphaFoldDB" id="A0A6L4WSM8"/>
<sequence>MKIFKFYYYILQKKYKKINMPGRLSIYDDKAFKIDASSLIQNDMIQELNPRYNIPPTTPIPALLNNGNYLYTHFGYLPSWASSKASMNINARSESIYEKKTFRDSFRYRRCIIPINGFYEWEKDNKEKTPYLVSDIKNDYLALAGIWDEYFDKQLNMKIVTIALITCDANEKLGKIHHRMPVVLEKKDFATWLKSDDIKEVNSLFKIYPNEKIDIYEVTNEVNKVLFDEVICIKKVSRKLTEKKEEKKEIGQLSLF</sequence>
<keyword evidence="4 8" id="KW-0378">Hydrolase</keyword>
<evidence type="ECO:0000313" key="9">
    <source>
        <dbReference type="EMBL" id="KAB7888800.1"/>
    </source>
</evidence>
<dbReference type="GO" id="GO:0016829">
    <property type="term" value="F:lyase activity"/>
    <property type="evidence" value="ECO:0007669"/>
    <property type="project" value="UniProtKB-KW"/>
</dbReference>
<proteinExistence type="inferred from homology"/>
<evidence type="ECO:0000256" key="3">
    <source>
        <dbReference type="ARBA" id="ARBA00022763"/>
    </source>
</evidence>
<dbReference type="Gene3D" id="3.90.1680.10">
    <property type="entry name" value="SOS response associated peptidase-like"/>
    <property type="match status" value="1"/>
</dbReference>
<dbReference type="EC" id="3.4.-.-" evidence="8"/>
<comment type="caution">
    <text evidence="9">The sequence shown here is derived from an EMBL/GenBank/DDBJ whole genome shotgun (WGS) entry which is preliminary data.</text>
</comment>
<keyword evidence="2 8" id="KW-0645">Protease</keyword>
<dbReference type="InterPro" id="IPR003738">
    <property type="entry name" value="SRAP"/>
</dbReference>
<protein>
    <recommendedName>
        <fullName evidence="8">Abasic site processing protein</fullName>
        <ecNumber evidence="8">3.4.-.-</ecNumber>
    </recommendedName>
</protein>
<evidence type="ECO:0000256" key="7">
    <source>
        <dbReference type="ARBA" id="ARBA00023239"/>
    </source>
</evidence>
<dbReference type="GO" id="GO:0006508">
    <property type="term" value="P:proteolysis"/>
    <property type="evidence" value="ECO:0007669"/>
    <property type="project" value="UniProtKB-KW"/>
</dbReference>
<evidence type="ECO:0000256" key="1">
    <source>
        <dbReference type="ARBA" id="ARBA00008136"/>
    </source>
</evidence>
<accession>A0A6L4WSM8</accession>
<evidence type="ECO:0000256" key="4">
    <source>
        <dbReference type="ARBA" id="ARBA00022801"/>
    </source>
</evidence>
<keyword evidence="6" id="KW-0238">DNA-binding</keyword>
<dbReference type="InterPro" id="IPR036590">
    <property type="entry name" value="SRAP-like"/>
</dbReference>
<dbReference type="Pfam" id="PF02586">
    <property type="entry name" value="SRAP"/>
    <property type="match status" value="1"/>
</dbReference>
<dbReference type="GO" id="GO:0106300">
    <property type="term" value="P:protein-DNA covalent cross-linking repair"/>
    <property type="evidence" value="ECO:0007669"/>
    <property type="project" value="InterPro"/>
</dbReference>
<dbReference type="PANTHER" id="PTHR13604">
    <property type="entry name" value="DC12-RELATED"/>
    <property type="match status" value="1"/>
</dbReference>
<gene>
    <name evidence="10" type="ORF">GBG18_07195</name>
    <name evidence="9" type="ORF">GBG19_07885</name>
</gene>
<dbReference type="Proteomes" id="UP000461010">
    <property type="component" value="Unassembled WGS sequence"/>
</dbReference>
<dbReference type="GO" id="GO:0003697">
    <property type="term" value="F:single-stranded DNA binding"/>
    <property type="evidence" value="ECO:0007669"/>
    <property type="project" value="InterPro"/>
</dbReference>
<evidence type="ECO:0000256" key="5">
    <source>
        <dbReference type="ARBA" id="ARBA00023124"/>
    </source>
</evidence>
<dbReference type="SUPFAM" id="SSF143081">
    <property type="entry name" value="BB1717-like"/>
    <property type="match status" value="1"/>
</dbReference>
<organism evidence="9 12">
    <name type="scientific">Poseidonibacter ostreae</name>
    <dbReference type="NCBI Taxonomy" id="2654171"/>
    <lineage>
        <taxon>Bacteria</taxon>
        <taxon>Pseudomonadati</taxon>
        <taxon>Campylobacterota</taxon>
        <taxon>Epsilonproteobacteria</taxon>
        <taxon>Campylobacterales</taxon>
        <taxon>Arcobacteraceae</taxon>
        <taxon>Poseidonibacter</taxon>
    </lineage>
</organism>
<keyword evidence="5" id="KW-0190">Covalent protein-DNA linkage</keyword>
<reference evidence="11 12" key="1">
    <citation type="submission" date="2019-10" db="EMBL/GenBank/DDBJ databases">
        <title>Poseidonibacter ostreae sp. nov., isolated from the gut of the Ostrea denselamellosa.</title>
        <authorList>
            <person name="Choi A."/>
        </authorList>
    </citation>
    <scope>NUCLEOTIDE SEQUENCE [LARGE SCALE GENOMIC DNA]</scope>
    <source>
        <strain evidence="9 12">SJOD-M-33</strain>
        <strain evidence="10 11">SJOD-M-5</strain>
    </source>
</reference>
<evidence type="ECO:0000256" key="6">
    <source>
        <dbReference type="ARBA" id="ARBA00023125"/>
    </source>
</evidence>
<dbReference type="EMBL" id="WFKK01000020">
    <property type="protein sequence ID" value="KAB7888800.1"/>
    <property type="molecule type" value="Genomic_DNA"/>
</dbReference>
<dbReference type="EMBL" id="WFKJ01000018">
    <property type="protein sequence ID" value="KAB7891197.1"/>
    <property type="molecule type" value="Genomic_DNA"/>
</dbReference>
<dbReference type="Proteomes" id="UP000472839">
    <property type="component" value="Unassembled WGS sequence"/>
</dbReference>
<evidence type="ECO:0000313" key="11">
    <source>
        <dbReference type="Proteomes" id="UP000461010"/>
    </source>
</evidence>
<keyword evidence="11" id="KW-1185">Reference proteome</keyword>
<keyword evidence="7" id="KW-0456">Lyase</keyword>
<dbReference type="PANTHER" id="PTHR13604:SF0">
    <property type="entry name" value="ABASIC SITE PROCESSING PROTEIN HMCES"/>
    <property type="match status" value="1"/>
</dbReference>